<evidence type="ECO:0000256" key="2">
    <source>
        <dbReference type="ARBA" id="ARBA00022454"/>
    </source>
</evidence>
<accession>A0A4P9XPY6</accession>
<comment type="subcellular location">
    <subcellularLocation>
        <location evidence="9">Nucleus</location>
    </subcellularLocation>
    <subcellularLocation>
        <location evidence="9">Chromosome</location>
        <location evidence="9">Centromere</location>
        <location evidence="9">Kinetochore</location>
    </subcellularLocation>
</comment>
<keyword evidence="8 9" id="KW-0137">Centromere</keyword>
<reference evidence="13" key="1">
    <citation type="journal article" date="2018" name="Nat. Microbiol.">
        <title>Leveraging single-cell genomics to expand the fungal tree of life.</title>
        <authorList>
            <person name="Ahrendt S.R."/>
            <person name="Quandt C.A."/>
            <person name="Ciobanu D."/>
            <person name="Clum A."/>
            <person name="Salamov A."/>
            <person name="Andreopoulos B."/>
            <person name="Cheng J.F."/>
            <person name="Woyke T."/>
            <person name="Pelin A."/>
            <person name="Henrissat B."/>
            <person name="Reynolds N.K."/>
            <person name="Benny G.L."/>
            <person name="Smith M.E."/>
            <person name="James T.Y."/>
            <person name="Grigoriev I.V."/>
        </authorList>
    </citation>
    <scope>NUCLEOTIDE SEQUENCE [LARGE SCALE GENOMIC DNA]</scope>
    <source>
        <strain evidence="13">RSA 1356</strain>
    </source>
</reference>
<dbReference type="PANTHER" id="PTHR14281">
    <property type="entry name" value="KINETOCHORE PROTEIN SPC25-RELATED"/>
    <property type="match status" value="1"/>
</dbReference>
<organism evidence="12 13">
    <name type="scientific">Thamnocephalis sphaerospora</name>
    <dbReference type="NCBI Taxonomy" id="78915"/>
    <lineage>
        <taxon>Eukaryota</taxon>
        <taxon>Fungi</taxon>
        <taxon>Fungi incertae sedis</taxon>
        <taxon>Zoopagomycota</taxon>
        <taxon>Zoopagomycotina</taxon>
        <taxon>Zoopagomycetes</taxon>
        <taxon>Zoopagales</taxon>
        <taxon>Sigmoideomycetaceae</taxon>
        <taxon>Thamnocephalis</taxon>
    </lineage>
</organism>
<gene>
    <name evidence="12" type="ORF">THASP1DRAFT_30112</name>
</gene>
<feature type="coiled-coil region" evidence="10">
    <location>
        <begin position="157"/>
        <end position="195"/>
    </location>
</feature>
<dbReference type="Gene3D" id="3.30.457.50">
    <property type="entry name" value="Chromosome segregation protein Spc25"/>
    <property type="match status" value="1"/>
</dbReference>
<dbReference type="InterPro" id="IPR013255">
    <property type="entry name" value="Spc25_C"/>
</dbReference>
<dbReference type="FunFam" id="3.30.457.50:FF:000001">
    <property type="entry name" value="Probable kinetochore protein spc25"/>
    <property type="match status" value="1"/>
</dbReference>
<protein>
    <recommendedName>
        <fullName evidence="9">Kinetochore protein SPC25</fullName>
    </recommendedName>
</protein>
<keyword evidence="3 9" id="KW-0132">Cell division</keyword>
<dbReference type="OrthoDB" id="6353017at2759"/>
<evidence type="ECO:0000256" key="10">
    <source>
        <dbReference type="SAM" id="Coils"/>
    </source>
</evidence>
<dbReference type="PANTHER" id="PTHR14281:SF0">
    <property type="entry name" value="KINETOCHORE PROTEIN SPC25"/>
    <property type="match status" value="1"/>
</dbReference>
<evidence type="ECO:0000313" key="12">
    <source>
        <dbReference type="EMBL" id="RKP08083.1"/>
    </source>
</evidence>
<evidence type="ECO:0000313" key="13">
    <source>
        <dbReference type="Proteomes" id="UP000271241"/>
    </source>
</evidence>
<keyword evidence="7 9" id="KW-0131">Cell cycle</keyword>
<sequence>MSGMFSEFSLGSSLMGERPALSLSVGPGAATPAAQQHTMSNSTAFAGPAASEAAQTSVALGNSVASAPEFAYDELREKMADFITQFDAFVEHGKAEIMERRQQWQKSMAEDRETQNRLRQDVEQCTSQQGELARTLEKERVEANEVQMAISEFQVMQMTAQQRNEQLRQQIEATKAEIKRKRESVAEKQRALREQGSLNQPELQFFEKALCLKVRGMTIDMIEFIFTHIHKDDHEREYSFTLDLTEREYKLASCNPTPSEFDGLMAQLNDDRDFFGFLKRARRAFVEYAKTEQASLLLA</sequence>
<dbReference type="CDD" id="cd23784">
    <property type="entry name" value="RWD_Spc25"/>
    <property type="match status" value="1"/>
</dbReference>
<evidence type="ECO:0000256" key="1">
    <source>
        <dbReference type="ARBA" id="ARBA00006379"/>
    </source>
</evidence>
<evidence type="ECO:0000256" key="9">
    <source>
        <dbReference type="RuleBase" id="RU367150"/>
    </source>
</evidence>
<proteinExistence type="inferred from homology"/>
<dbReference type="Proteomes" id="UP000271241">
    <property type="component" value="Unassembled WGS sequence"/>
</dbReference>
<evidence type="ECO:0000259" key="11">
    <source>
        <dbReference type="Pfam" id="PF08234"/>
    </source>
</evidence>
<dbReference type="STRING" id="78915.A0A4P9XPY6"/>
<keyword evidence="9" id="KW-0539">Nucleus</keyword>
<dbReference type="GO" id="GO:0031262">
    <property type="term" value="C:Ndc80 complex"/>
    <property type="evidence" value="ECO:0007669"/>
    <property type="project" value="InterPro"/>
</dbReference>
<evidence type="ECO:0000256" key="8">
    <source>
        <dbReference type="ARBA" id="ARBA00023328"/>
    </source>
</evidence>
<evidence type="ECO:0000256" key="7">
    <source>
        <dbReference type="ARBA" id="ARBA00023306"/>
    </source>
</evidence>
<evidence type="ECO:0000256" key="3">
    <source>
        <dbReference type="ARBA" id="ARBA00022618"/>
    </source>
</evidence>
<dbReference type="EMBL" id="KZ992640">
    <property type="protein sequence ID" value="RKP08083.1"/>
    <property type="molecule type" value="Genomic_DNA"/>
</dbReference>
<dbReference type="InterPro" id="IPR045143">
    <property type="entry name" value="Spc25"/>
</dbReference>
<dbReference type="GO" id="GO:0007059">
    <property type="term" value="P:chromosome segregation"/>
    <property type="evidence" value="ECO:0007669"/>
    <property type="project" value="InterPro"/>
</dbReference>
<keyword evidence="5 9" id="KW-0995">Kinetochore</keyword>
<keyword evidence="13" id="KW-1185">Reference proteome</keyword>
<dbReference type="GO" id="GO:0051301">
    <property type="term" value="P:cell division"/>
    <property type="evidence" value="ECO:0007669"/>
    <property type="project" value="UniProtKB-UniRule"/>
</dbReference>
<dbReference type="GO" id="GO:0005634">
    <property type="term" value="C:nucleus"/>
    <property type="evidence" value="ECO:0007669"/>
    <property type="project" value="UniProtKB-SubCell"/>
</dbReference>
<feature type="domain" description="Chromosome segregation protein Spc25 C-terminal" evidence="11">
    <location>
        <begin position="220"/>
        <end position="286"/>
    </location>
</feature>
<name>A0A4P9XPY6_9FUNG</name>
<keyword evidence="4 9" id="KW-0498">Mitosis</keyword>
<evidence type="ECO:0000256" key="5">
    <source>
        <dbReference type="ARBA" id="ARBA00022838"/>
    </source>
</evidence>
<evidence type="ECO:0000256" key="6">
    <source>
        <dbReference type="ARBA" id="ARBA00023054"/>
    </source>
</evidence>
<dbReference type="AlphaFoldDB" id="A0A4P9XPY6"/>
<dbReference type="Pfam" id="PF08234">
    <property type="entry name" value="Spindle_Spc25"/>
    <property type="match status" value="1"/>
</dbReference>
<comment type="similarity">
    <text evidence="1 9">Belongs to the SPC25 family.</text>
</comment>
<comment type="subunit">
    <text evidence="9">Component of the NDC80 complex.</text>
</comment>
<keyword evidence="6 10" id="KW-0175">Coiled coil</keyword>
<keyword evidence="2 9" id="KW-0158">Chromosome</keyword>
<comment type="function">
    <text evidence="9">Acts as a component of the essential kinetochore-associated NDC80 complex, which is required for chromosome segregation and spindle checkpoint activity.</text>
</comment>
<evidence type="ECO:0000256" key="4">
    <source>
        <dbReference type="ARBA" id="ARBA00022776"/>
    </source>
</evidence>